<dbReference type="Gene3D" id="3.30.565.10">
    <property type="entry name" value="Histidine kinase-like ATPase, C-terminal domain"/>
    <property type="match status" value="1"/>
</dbReference>
<dbReference type="RefSeq" id="WP_066625893.1">
    <property type="nucleotide sequence ID" value="NZ_JBHSYQ010000015.1"/>
</dbReference>
<dbReference type="InterPro" id="IPR003594">
    <property type="entry name" value="HATPase_dom"/>
</dbReference>
<dbReference type="InterPro" id="IPR000014">
    <property type="entry name" value="PAS"/>
</dbReference>
<dbReference type="CDD" id="cd00130">
    <property type="entry name" value="PAS"/>
    <property type="match status" value="3"/>
</dbReference>
<dbReference type="PRINTS" id="PR00344">
    <property type="entry name" value="BCTRLSENSOR"/>
</dbReference>
<evidence type="ECO:0000256" key="4">
    <source>
        <dbReference type="ARBA" id="ARBA00022679"/>
    </source>
</evidence>
<dbReference type="SMART" id="SM00091">
    <property type="entry name" value="PAS"/>
    <property type="match status" value="3"/>
</dbReference>
<dbReference type="InterPro" id="IPR052162">
    <property type="entry name" value="Sensor_kinase/Photoreceptor"/>
</dbReference>
<dbReference type="InterPro" id="IPR036097">
    <property type="entry name" value="HisK_dim/P_sf"/>
</dbReference>
<evidence type="ECO:0000256" key="3">
    <source>
        <dbReference type="ARBA" id="ARBA00022553"/>
    </source>
</evidence>
<dbReference type="PANTHER" id="PTHR43304:SF1">
    <property type="entry name" value="PAC DOMAIN-CONTAINING PROTEIN"/>
    <property type="match status" value="1"/>
</dbReference>
<organism evidence="9 10">
    <name type="scientific">Rufibacter roseus</name>
    <dbReference type="NCBI Taxonomy" id="1567108"/>
    <lineage>
        <taxon>Bacteria</taxon>
        <taxon>Pseudomonadati</taxon>
        <taxon>Bacteroidota</taxon>
        <taxon>Cytophagia</taxon>
        <taxon>Cytophagales</taxon>
        <taxon>Hymenobacteraceae</taxon>
        <taxon>Rufibacter</taxon>
    </lineage>
</organism>
<sequence length="624" mass="71169">MLRNSKHFLSALFDTIAEGIVIRDDSGQIVDLNERALEIFKLSRAQMLGEEATHPDWLIIKPSGEQLGPEEFPGFRTAITGEPVNNFMLGLKNRDDKPVWIRINSRSIVIDEIKYVISSFLDETEKYELEKLQKENETRWQLALNSSGLGVWDWDVKSGKLFFTDEWRKILDYGAGELSDHISVWEDSIHPDDKPAVFKALEDYFTGKVSTYDIEHRLRSKNGSYRWTLTSGKIISREPDGSPSRLIGTIRDIHSRKEVMEKLRISESTLSNTFQLSAIGLGLVAPNGTWMNVNPALCELLGYTKDELLQKTFQDITHPDDLQADLDYVQQMLNREISSYQMEKRYIMKNGHYVWAMLTVSLVWEEDEPQFFISQIVDISNIKHMIGELEWKNATLNTVTLDLENKIGQLEEFTRIVAHNLRGPAGNINLLLKALADSEQELKSSPYFEMLLQSCQNLSATLDELMKIVELRLNRNIQFEECLVKDLLQKVIVSLKGDVLEKNVVIEERIEEPVISFPKIYLHSILYNLVSNAIKYSRADVTPHIIISTYKENGQTVLTVEDNGLGIDLDKYGNQVFKLKKVFHKGFDSKGVGLFLIKNQVETFGGSINVSSTPMKGSAFTVTF</sequence>
<evidence type="ECO:0000313" key="9">
    <source>
        <dbReference type="EMBL" id="MFC6999499.1"/>
    </source>
</evidence>
<reference evidence="10" key="1">
    <citation type="journal article" date="2019" name="Int. J. Syst. Evol. Microbiol.">
        <title>The Global Catalogue of Microorganisms (GCM) 10K type strain sequencing project: providing services to taxonomists for standard genome sequencing and annotation.</title>
        <authorList>
            <consortium name="The Broad Institute Genomics Platform"/>
            <consortium name="The Broad Institute Genome Sequencing Center for Infectious Disease"/>
            <person name="Wu L."/>
            <person name="Ma J."/>
        </authorList>
    </citation>
    <scope>NUCLEOTIDE SEQUENCE [LARGE SCALE GENOMIC DNA]</scope>
    <source>
        <strain evidence="10">CGMCC 4.7393</strain>
    </source>
</reference>
<dbReference type="SUPFAM" id="SSF55785">
    <property type="entry name" value="PYP-like sensor domain (PAS domain)"/>
    <property type="match status" value="3"/>
</dbReference>
<dbReference type="Gene3D" id="1.10.287.130">
    <property type="match status" value="1"/>
</dbReference>
<proteinExistence type="predicted"/>
<protein>
    <recommendedName>
        <fullName evidence="2">histidine kinase</fullName>
        <ecNumber evidence="2">2.7.13.3</ecNumber>
    </recommendedName>
</protein>
<gene>
    <name evidence="9" type="ORF">ACFQHR_17825</name>
</gene>
<dbReference type="InterPro" id="IPR001610">
    <property type="entry name" value="PAC"/>
</dbReference>
<dbReference type="PROSITE" id="PS50109">
    <property type="entry name" value="HIS_KIN"/>
    <property type="match status" value="1"/>
</dbReference>
<comment type="catalytic activity">
    <reaction evidence="1">
        <text>ATP + protein L-histidine = ADP + protein N-phospho-L-histidine.</text>
        <dbReference type="EC" id="2.7.13.3"/>
    </reaction>
</comment>
<keyword evidence="5" id="KW-0418">Kinase</keyword>
<accession>A0ABW2DP25</accession>
<dbReference type="Pfam" id="PF02518">
    <property type="entry name" value="HATPase_c"/>
    <property type="match status" value="1"/>
</dbReference>
<feature type="domain" description="PAS" evidence="7">
    <location>
        <begin position="266"/>
        <end position="336"/>
    </location>
</feature>
<comment type="caution">
    <text evidence="9">The sequence shown here is derived from an EMBL/GenBank/DDBJ whole genome shotgun (WGS) entry which is preliminary data.</text>
</comment>
<dbReference type="PROSITE" id="PS50112">
    <property type="entry name" value="PAS"/>
    <property type="match status" value="2"/>
</dbReference>
<name>A0ABW2DP25_9BACT</name>
<dbReference type="InterPro" id="IPR036890">
    <property type="entry name" value="HATPase_C_sf"/>
</dbReference>
<dbReference type="InterPro" id="IPR013655">
    <property type="entry name" value="PAS_fold_3"/>
</dbReference>
<dbReference type="SMART" id="SM00387">
    <property type="entry name" value="HATPase_c"/>
    <property type="match status" value="1"/>
</dbReference>
<dbReference type="PROSITE" id="PS50113">
    <property type="entry name" value="PAC"/>
    <property type="match status" value="1"/>
</dbReference>
<dbReference type="SUPFAM" id="SSF55874">
    <property type="entry name" value="ATPase domain of HSP90 chaperone/DNA topoisomerase II/histidine kinase"/>
    <property type="match status" value="1"/>
</dbReference>
<dbReference type="InterPro" id="IPR000700">
    <property type="entry name" value="PAS-assoc_C"/>
</dbReference>
<dbReference type="EMBL" id="JBHSYQ010000015">
    <property type="protein sequence ID" value="MFC6999499.1"/>
    <property type="molecule type" value="Genomic_DNA"/>
</dbReference>
<dbReference type="Pfam" id="PF08447">
    <property type="entry name" value="PAS_3"/>
    <property type="match status" value="2"/>
</dbReference>
<keyword evidence="4" id="KW-0808">Transferase</keyword>
<keyword evidence="3" id="KW-0597">Phosphoprotein</keyword>
<dbReference type="InterPro" id="IPR005467">
    <property type="entry name" value="His_kinase_dom"/>
</dbReference>
<dbReference type="SMART" id="SM00086">
    <property type="entry name" value="PAC"/>
    <property type="match status" value="3"/>
</dbReference>
<dbReference type="InterPro" id="IPR035965">
    <property type="entry name" value="PAS-like_dom_sf"/>
</dbReference>
<dbReference type="NCBIfam" id="TIGR00229">
    <property type="entry name" value="sensory_box"/>
    <property type="match status" value="3"/>
</dbReference>
<evidence type="ECO:0000256" key="1">
    <source>
        <dbReference type="ARBA" id="ARBA00000085"/>
    </source>
</evidence>
<dbReference type="PANTHER" id="PTHR43304">
    <property type="entry name" value="PHYTOCHROME-LIKE PROTEIN CPH1"/>
    <property type="match status" value="1"/>
</dbReference>
<feature type="domain" description="Histidine kinase" evidence="6">
    <location>
        <begin position="416"/>
        <end position="624"/>
    </location>
</feature>
<evidence type="ECO:0000313" key="10">
    <source>
        <dbReference type="Proteomes" id="UP001596405"/>
    </source>
</evidence>
<evidence type="ECO:0000259" key="8">
    <source>
        <dbReference type="PROSITE" id="PS50113"/>
    </source>
</evidence>
<dbReference type="Gene3D" id="3.30.450.20">
    <property type="entry name" value="PAS domain"/>
    <property type="match status" value="3"/>
</dbReference>
<dbReference type="InterPro" id="IPR004358">
    <property type="entry name" value="Sig_transdc_His_kin-like_C"/>
</dbReference>
<evidence type="ECO:0000256" key="2">
    <source>
        <dbReference type="ARBA" id="ARBA00012438"/>
    </source>
</evidence>
<evidence type="ECO:0000259" key="6">
    <source>
        <dbReference type="PROSITE" id="PS50109"/>
    </source>
</evidence>
<dbReference type="Proteomes" id="UP001596405">
    <property type="component" value="Unassembled WGS sequence"/>
</dbReference>
<evidence type="ECO:0000259" key="7">
    <source>
        <dbReference type="PROSITE" id="PS50112"/>
    </source>
</evidence>
<keyword evidence="10" id="KW-1185">Reference proteome</keyword>
<dbReference type="Pfam" id="PF13188">
    <property type="entry name" value="PAS_8"/>
    <property type="match status" value="1"/>
</dbReference>
<dbReference type="EC" id="2.7.13.3" evidence="2"/>
<dbReference type="SUPFAM" id="SSF47384">
    <property type="entry name" value="Homodimeric domain of signal transducing histidine kinase"/>
    <property type="match status" value="1"/>
</dbReference>
<feature type="domain" description="PAC" evidence="8">
    <location>
        <begin position="212"/>
        <end position="265"/>
    </location>
</feature>
<feature type="domain" description="PAS" evidence="7">
    <location>
        <begin position="5"/>
        <end position="50"/>
    </location>
</feature>
<evidence type="ECO:0000256" key="5">
    <source>
        <dbReference type="ARBA" id="ARBA00022777"/>
    </source>
</evidence>